<evidence type="ECO:0000313" key="6">
    <source>
        <dbReference type="Proteomes" id="UP001144673"/>
    </source>
</evidence>
<dbReference type="KEGG" id="amus:LMH87_005870"/>
<feature type="compositionally biased region" description="Polar residues" evidence="4">
    <location>
        <begin position="298"/>
        <end position="308"/>
    </location>
</feature>
<reference evidence="5" key="1">
    <citation type="journal article" date="2023" name="Access Microbiol">
        <title>De-novo genome assembly for Akanthomyces muscarius, a biocontrol agent of insect agricultural pests.</title>
        <authorList>
            <person name="Erdos Z."/>
            <person name="Studholme D.J."/>
            <person name="Raymond B."/>
            <person name="Sharma M."/>
        </authorList>
    </citation>
    <scope>NUCLEOTIDE SEQUENCE</scope>
    <source>
        <strain evidence="5">Ve6</strain>
    </source>
</reference>
<dbReference type="GO" id="GO:0051301">
    <property type="term" value="P:cell division"/>
    <property type="evidence" value="ECO:0007669"/>
    <property type="project" value="TreeGrafter"/>
</dbReference>
<dbReference type="Pfam" id="PF12895">
    <property type="entry name" value="ANAPC3"/>
    <property type="match status" value="1"/>
</dbReference>
<comment type="similarity">
    <text evidence="2">Belongs to the APC3/CDC27 family.</text>
</comment>
<dbReference type="SUPFAM" id="SSF48452">
    <property type="entry name" value="TPR-like"/>
    <property type="match status" value="3"/>
</dbReference>
<evidence type="ECO:0000313" key="5">
    <source>
        <dbReference type="EMBL" id="KAJ4164186.1"/>
    </source>
</evidence>
<dbReference type="GO" id="GO:0016567">
    <property type="term" value="P:protein ubiquitination"/>
    <property type="evidence" value="ECO:0007669"/>
    <property type="project" value="TreeGrafter"/>
</dbReference>
<dbReference type="Pfam" id="PF13432">
    <property type="entry name" value="TPR_16"/>
    <property type="match status" value="1"/>
</dbReference>
<dbReference type="AlphaFoldDB" id="A0A9W8UQZ9"/>
<feature type="repeat" description="TPR" evidence="3">
    <location>
        <begin position="447"/>
        <end position="480"/>
    </location>
</feature>
<dbReference type="GO" id="GO:0005680">
    <property type="term" value="C:anaphase-promoting complex"/>
    <property type="evidence" value="ECO:0007669"/>
    <property type="project" value="TreeGrafter"/>
</dbReference>
<feature type="region of interest" description="Disordered" evidence="4">
    <location>
        <begin position="290"/>
        <end position="333"/>
    </location>
</feature>
<feature type="repeat" description="TPR" evidence="3">
    <location>
        <begin position="515"/>
        <end position="548"/>
    </location>
</feature>
<protein>
    <recommendedName>
        <fullName evidence="7">TPR-like protein</fullName>
    </recommendedName>
</protein>
<evidence type="ECO:0008006" key="7">
    <source>
        <dbReference type="Google" id="ProtNLM"/>
    </source>
</evidence>
<dbReference type="GO" id="GO:0007091">
    <property type="term" value="P:metaphase/anaphase transition of mitotic cell cycle"/>
    <property type="evidence" value="ECO:0007669"/>
    <property type="project" value="TreeGrafter"/>
</dbReference>
<keyword evidence="1 3" id="KW-0802">TPR repeat</keyword>
<dbReference type="PANTHER" id="PTHR12558">
    <property type="entry name" value="CELL DIVISION CYCLE 16,23,27"/>
    <property type="match status" value="1"/>
</dbReference>
<dbReference type="GO" id="GO:0005737">
    <property type="term" value="C:cytoplasm"/>
    <property type="evidence" value="ECO:0007669"/>
    <property type="project" value="TreeGrafter"/>
</dbReference>
<dbReference type="PANTHER" id="PTHR12558:SF13">
    <property type="entry name" value="CELL DIVISION CYCLE PROTEIN 27 HOMOLOG"/>
    <property type="match status" value="1"/>
</dbReference>
<feature type="repeat" description="TPR" evidence="3">
    <location>
        <begin position="481"/>
        <end position="514"/>
    </location>
</feature>
<dbReference type="Gene3D" id="1.25.40.10">
    <property type="entry name" value="Tetratricopeptide repeat domain"/>
    <property type="match status" value="4"/>
</dbReference>
<dbReference type="Pfam" id="PF13181">
    <property type="entry name" value="TPR_8"/>
    <property type="match status" value="3"/>
</dbReference>
<organism evidence="5 6">
    <name type="scientific">Akanthomyces muscarius</name>
    <name type="common">Entomopathogenic fungus</name>
    <name type="synonym">Lecanicillium muscarium</name>
    <dbReference type="NCBI Taxonomy" id="2231603"/>
    <lineage>
        <taxon>Eukaryota</taxon>
        <taxon>Fungi</taxon>
        <taxon>Dikarya</taxon>
        <taxon>Ascomycota</taxon>
        <taxon>Pezizomycotina</taxon>
        <taxon>Sordariomycetes</taxon>
        <taxon>Hypocreomycetidae</taxon>
        <taxon>Hypocreales</taxon>
        <taxon>Cordycipitaceae</taxon>
        <taxon>Akanthomyces</taxon>
    </lineage>
</organism>
<keyword evidence="6" id="KW-1185">Reference proteome</keyword>
<dbReference type="RefSeq" id="XP_056059101.1">
    <property type="nucleotide sequence ID" value="XM_056203666.1"/>
</dbReference>
<dbReference type="SMART" id="SM00028">
    <property type="entry name" value="TPR"/>
    <property type="match status" value="5"/>
</dbReference>
<proteinExistence type="inferred from homology"/>
<dbReference type="PROSITE" id="PS50005">
    <property type="entry name" value="TPR"/>
    <property type="match status" value="4"/>
</dbReference>
<evidence type="ECO:0000256" key="1">
    <source>
        <dbReference type="ARBA" id="ARBA00022803"/>
    </source>
</evidence>
<sequence length="679" mass="75751">MSNNDPSCNNTSLWRVYRFLDHDLIDNALFLLDRLHAQDHNNPYWIHLRSLCCLRLDRYAAAYEYSHDEATRGEHVGCVYVFAQASLQLKMYCEGISVLERVLRSSISDGPCTERFAPDAAAMHCLLGKLHRANGDLQRAADAYAQALLANPFMWDAFTDLCDSGVTLDLSNIFRPRSSNIPTRETAIMSMPAELASPAAGEKDETMEDPADAVAPSRVSPRGFQVPAKRKQDTMAGALPLEQFTLQSDEPRSTSILSPERRTARLSPYPLLTNRGGIYRDGQLFRAMLEPKSRQPLRENQPTASTPRAKQDTKTGKAKVVAPSPKKPSRPAVLHTESSTALYGTFLTLGTAYYNLKRFQPRACLDALATLPVTQQATPWVFAKTGRAHYEMIAYVDAKASFQALRTACPSWTEDLEVYAAVLWHLEDDVKLSYQAHELVETHYLSPQAWCTVGCVFSLLKRRENALAAFLRATQLQPQLAHAYSNLGHEYHDCEEYNEANMAFRQALRIDARHYNAWAGLGRVQERLGAPQRALRYYLTAQKVNPDNVAVLTNIARVCDDLGTPELGLKFIRRAAQGHTSKRLAVFTKVQTAKLLLRMGEPEDAAEELNTALAMAPDNAEIHFLIGKAVVAAGGSDLNEVLQRFTVALSLRPHSRVIKDALSRLGTPTNKRKITPWNT</sequence>
<dbReference type="GeneID" id="80893029"/>
<comment type="caution">
    <text evidence="5">The sequence shown here is derived from an EMBL/GenBank/DDBJ whole genome shotgun (WGS) entry which is preliminary data.</text>
</comment>
<dbReference type="InterPro" id="IPR011990">
    <property type="entry name" value="TPR-like_helical_dom_sf"/>
</dbReference>
<feature type="repeat" description="TPR" evidence="3">
    <location>
        <begin position="121"/>
        <end position="154"/>
    </location>
</feature>
<evidence type="ECO:0000256" key="3">
    <source>
        <dbReference type="PROSITE-ProRule" id="PRU00339"/>
    </source>
</evidence>
<name>A0A9W8UQZ9_AKAMU</name>
<feature type="region of interest" description="Disordered" evidence="4">
    <location>
        <begin position="211"/>
        <end position="232"/>
    </location>
</feature>
<evidence type="ECO:0000256" key="2">
    <source>
        <dbReference type="ARBA" id="ARBA00038210"/>
    </source>
</evidence>
<dbReference type="GO" id="GO:0031145">
    <property type="term" value="P:anaphase-promoting complex-dependent catabolic process"/>
    <property type="evidence" value="ECO:0007669"/>
    <property type="project" value="TreeGrafter"/>
</dbReference>
<accession>A0A9W8UQZ9</accession>
<dbReference type="InterPro" id="IPR019734">
    <property type="entry name" value="TPR_rpt"/>
</dbReference>
<dbReference type="Proteomes" id="UP001144673">
    <property type="component" value="Chromosome 1"/>
</dbReference>
<dbReference type="EMBL" id="JAJHUN010000001">
    <property type="protein sequence ID" value="KAJ4164186.1"/>
    <property type="molecule type" value="Genomic_DNA"/>
</dbReference>
<evidence type="ECO:0000256" key="4">
    <source>
        <dbReference type="SAM" id="MobiDB-lite"/>
    </source>
</evidence>
<gene>
    <name evidence="5" type="ORF">LMH87_005870</name>
</gene>